<name>A0A7I8DEX4_9BACL</name>
<proteinExistence type="predicted"/>
<sequence length="59" mass="6790">MSFLGLACREALDTKDGSVPFAFHHLATVRKPARGAMRLTQLEYEHKQKQPWIAWLSIH</sequence>
<dbReference type="EMBL" id="AP023366">
    <property type="protein sequence ID" value="BCJ86461.1"/>
    <property type="molecule type" value="Genomic_DNA"/>
</dbReference>
<keyword evidence="2" id="KW-1185">Reference proteome</keyword>
<dbReference type="Proteomes" id="UP000593802">
    <property type="component" value="Chromosome"/>
</dbReference>
<evidence type="ECO:0000313" key="2">
    <source>
        <dbReference type="Proteomes" id="UP000593802"/>
    </source>
</evidence>
<organism evidence="1 2">
    <name type="scientific">Effusibacillus dendaii</name>
    <dbReference type="NCBI Taxonomy" id="2743772"/>
    <lineage>
        <taxon>Bacteria</taxon>
        <taxon>Bacillati</taxon>
        <taxon>Bacillota</taxon>
        <taxon>Bacilli</taxon>
        <taxon>Bacillales</taxon>
        <taxon>Alicyclobacillaceae</taxon>
        <taxon>Effusibacillus</taxon>
    </lineage>
</organism>
<dbReference type="KEGG" id="eff:skT53_14460"/>
<gene>
    <name evidence="1" type="ORF">skT53_14460</name>
</gene>
<dbReference type="AlphaFoldDB" id="A0A7I8DEX4"/>
<reference evidence="1 2" key="1">
    <citation type="submission" date="2020-08" db="EMBL/GenBank/DDBJ databases">
        <title>Complete Genome Sequence of Effusibacillus dendaii Strain skT53, Isolated from Farmland soil.</title>
        <authorList>
            <person name="Konishi T."/>
            <person name="Kawasaki H."/>
        </authorList>
    </citation>
    <scope>NUCLEOTIDE SEQUENCE [LARGE SCALE GENOMIC DNA]</scope>
    <source>
        <strain evidence="2">skT53</strain>
    </source>
</reference>
<evidence type="ECO:0000313" key="1">
    <source>
        <dbReference type="EMBL" id="BCJ86461.1"/>
    </source>
</evidence>
<accession>A0A7I8DEX4</accession>
<protein>
    <submittedName>
        <fullName evidence="1">Uncharacterized protein</fullName>
    </submittedName>
</protein>